<evidence type="ECO:0000313" key="2">
    <source>
        <dbReference type="EMBL" id="JAP49697.1"/>
    </source>
</evidence>
<gene>
    <name evidence="2" type="primary">SLMO2</name>
    <name evidence="2" type="ORF">TR69131</name>
</gene>
<dbReference type="InterPro" id="IPR037365">
    <property type="entry name" value="Slowmo/Ups"/>
</dbReference>
<dbReference type="Pfam" id="PF04707">
    <property type="entry name" value="PRELI"/>
    <property type="match status" value="1"/>
</dbReference>
<sequence>MSGTFKITGMVASPYTWEGEFVLHKPWTDVMRAAQVKYPNPFNPNVLSIDVISREIAPDGETLRTTKLFNSSWPMFSNAGELKAIESTTINPRKQYMLLESNNIDLRGVLKAYERLEYKVHPQNKEWTVVRHTVTVDAFSLVAYPALSVSKKNSKLGREALLWVAENRSDNFMSSVKQFNPLKVPLTPERLPTQPKRLGRPSSLSLLDCVKSLNLRGFVGPLVARAVSPEPRVHVPRASGSFAASTGGSIQSARSTPALLSVLSSFDLFNPSNLVDLRFSSVESRLEKVSSDVTALTEALRARCQRVAERLSKIDEYFLIM</sequence>
<dbReference type="InterPro" id="IPR006797">
    <property type="entry name" value="PRELI/MSF1_dom"/>
</dbReference>
<protein>
    <submittedName>
        <fullName evidence="2">Protein slowmo homolog 2</fullName>
    </submittedName>
</protein>
<reference evidence="2" key="1">
    <citation type="submission" date="2016-01" db="EMBL/GenBank/DDBJ databases">
        <title>Reference transcriptome for the parasite Schistocephalus solidus: insights into the molecular evolution of parasitism.</title>
        <authorList>
            <person name="Hebert F.O."/>
            <person name="Grambauer S."/>
            <person name="Barber I."/>
            <person name="Landry C.R."/>
            <person name="Aubin-Horth N."/>
        </authorList>
    </citation>
    <scope>NUCLEOTIDE SEQUENCE</scope>
</reference>
<dbReference type="GO" id="GO:0005758">
    <property type="term" value="C:mitochondrial intermembrane space"/>
    <property type="evidence" value="ECO:0007669"/>
    <property type="project" value="InterPro"/>
</dbReference>
<accession>A0A0X3PIJ8</accession>
<proteinExistence type="predicted"/>
<name>A0A0X3PIJ8_SCHSO</name>
<evidence type="ECO:0000259" key="1">
    <source>
        <dbReference type="PROSITE" id="PS50904"/>
    </source>
</evidence>
<dbReference type="AlphaFoldDB" id="A0A0X3PIJ8"/>
<feature type="domain" description="PRELI/MSF1" evidence="1">
    <location>
        <begin position="14"/>
        <end position="184"/>
    </location>
</feature>
<dbReference type="PROSITE" id="PS50904">
    <property type="entry name" value="PRELI_MSF1"/>
    <property type="match status" value="1"/>
</dbReference>
<organism evidence="2">
    <name type="scientific">Schistocephalus solidus</name>
    <name type="common">Tapeworm</name>
    <dbReference type="NCBI Taxonomy" id="70667"/>
    <lineage>
        <taxon>Eukaryota</taxon>
        <taxon>Metazoa</taxon>
        <taxon>Spiralia</taxon>
        <taxon>Lophotrochozoa</taxon>
        <taxon>Platyhelminthes</taxon>
        <taxon>Cestoda</taxon>
        <taxon>Eucestoda</taxon>
        <taxon>Diphyllobothriidea</taxon>
        <taxon>Diphyllobothriidae</taxon>
        <taxon>Schistocephalus</taxon>
    </lineage>
</organism>
<dbReference type="PANTHER" id="PTHR11158">
    <property type="entry name" value="MSF1/PX19 RELATED"/>
    <property type="match status" value="1"/>
</dbReference>
<dbReference type="EMBL" id="GEEE01013528">
    <property type="protein sequence ID" value="JAP49697.1"/>
    <property type="molecule type" value="Transcribed_RNA"/>
</dbReference>